<proteinExistence type="predicted"/>
<organism evidence="2 3">
    <name type="scientific">Ampelomyces quisqualis</name>
    <name type="common">Powdery mildew agent</name>
    <dbReference type="NCBI Taxonomy" id="50730"/>
    <lineage>
        <taxon>Eukaryota</taxon>
        <taxon>Fungi</taxon>
        <taxon>Dikarya</taxon>
        <taxon>Ascomycota</taxon>
        <taxon>Pezizomycotina</taxon>
        <taxon>Dothideomycetes</taxon>
        <taxon>Pleosporomycetidae</taxon>
        <taxon>Pleosporales</taxon>
        <taxon>Pleosporineae</taxon>
        <taxon>Phaeosphaeriaceae</taxon>
        <taxon>Ampelomyces</taxon>
    </lineage>
</organism>
<sequence length="136" mass="14280">MGLTAGIRVRAEIIFAICLLPSRTGMSPSACRPVESRVETESLHEQPRQAWDPSAGTAWGEHVVSAALGSQDSAAWCSIAVLLPVGSCFGEHRRVPRQPSPASSCSLHPDSRADGSIEPAGGLSGKPLVRILTLAK</sequence>
<dbReference type="Proteomes" id="UP000800096">
    <property type="component" value="Unassembled WGS sequence"/>
</dbReference>
<feature type="region of interest" description="Disordered" evidence="1">
    <location>
        <begin position="93"/>
        <end position="121"/>
    </location>
</feature>
<protein>
    <submittedName>
        <fullName evidence="2">Uncharacterized protein</fullName>
    </submittedName>
</protein>
<gene>
    <name evidence="2" type="ORF">BDU57DRAFT_225333</name>
</gene>
<reference evidence="2" key="1">
    <citation type="journal article" date="2020" name="Stud. Mycol.">
        <title>101 Dothideomycetes genomes: a test case for predicting lifestyles and emergence of pathogens.</title>
        <authorList>
            <person name="Haridas S."/>
            <person name="Albert R."/>
            <person name="Binder M."/>
            <person name="Bloem J."/>
            <person name="Labutti K."/>
            <person name="Salamov A."/>
            <person name="Andreopoulos B."/>
            <person name="Baker S."/>
            <person name="Barry K."/>
            <person name="Bills G."/>
            <person name="Bluhm B."/>
            <person name="Cannon C."/>
            <person name="Castanera R."/>
            <person name="Culley D."/>
            <person name="Daum C."/>
            <person name="Ezra D."/>
            <person name="Gonzalez J."/>
            <person name="Henrissat B."/>
            <person name="Kuo A."/>
            <person name="Liang C."/>
            <person name="Lipzen A."/>
            <person name="Lutzoni F."/>
            <person name="Magnuson J."/>
            <person name="Mondo S."/>
            <person name="Nolan M."/>
            <person name="Ohm R."/>
            <person name="Pangilinan J."/>
            <person name="Park H.-J."/>
            <person name="Ramirez L."/>
            <person name="Alfaro M."/>
            <person name="Sun H."/>
            <person name="Tritt A."/>
            <person name="Yoshinaga Y."/>
            <person name="Zwiers L.-H."/>
            <person name="Turgeon B."/>
            <person name="Goodwin S."/>
            <person name="Spatafora J."/>
            <person name="Crous P."/>
            <person name="Grigoriev I."/>
        </authorList>
    </citation>
    <scope>NUCLEOTIDE SEQUENCE</scope>
    <source>
        <strain evidence="2">HMLAC05119</strain>
    </source>
</reference>
<evidence type="ECO:0000256" key="1">
    <source>
        <dbReference type="SAM" id="MobiDB-lite"/>
    </source>
</evidence>
<dbReference type="AlphaFoldDB" id="A0A6A5QL08"/>
<accession>A0A6A5QL08</accession>
<name>A0A6A5QL08_AMPQU</name>
<keyword evidence="3" id="KW-1185">Reference proteome</keyword>
<evidence type="ECO:0000313" key="2">
    <source>
        <dbReference type="EMBL" id="KAF1916275.1"/>
    </source>
</evidence>
<dbReference type="EMBL" id="ML979135">
    <property type="protein sequence ID" value="KAF1916275.1"/>
    <property type="molecule type" value="Genomic_DNA"/>
</dbReference>
<evidence type="ECO:0000313" key="3">
    <source>
        <dbReference type="Proteomes" id="UP000800096"/>
    </source>
</evidence>